<evidence type="ECO:0000313" key="3">
    <source>
        <dbReference type="Proteomes" id="UP000281553"/>
    </source>
</evidence>
<evidence type="ECO:0000256" key="1">
    <source>
        <dbReference type="SAM" id="MobiDB-lite"/>
    </source>
</evidence>
<evidence type="ECO:0008006" key="4">
    <source>
        <dbReference type="Google" id="ProtNLM"/>
    </source>
</evidence>
<dbReference type="AlphaFoldDB" id="A0A3P6PQ87"/>
<keyword evidence="3" id="KW-1185">Reference proteome</keyword>
<proteinExistence type="predicted"/>
<dbReference type="Proteomes" id="UP000281553">
    <property type="component" value="Unassembled WGS sequence"/>
</dbReference>
<gene>
    <name evidence="2" type="ORF">DILT_LOCUS924</name>
</gene>
<dbReference type="EMBL" id="UYRU01004957">
    <property type="protein sequence ID" value="VDK38149.1"/>
    <property type="molecule type" value="Genomic_DNA"/>
</dbReference>
<sequence length="101" mass="10377">MGPEGRAGASGPDGQPGKPGYAGAPGEVGDLGPRGPPSTRQSSKAGVRTLTTIARIKTDLYCVLVGQPLFLVCRDSGWYDSMDEFASSEFGVTGRLGACLT</sequence>
<dbReference type="OrthoDB" id="9451878at2759"/>
<protein>
    <recommendedName>
        <fullName evidence="4">Collagen IV NC1 domain-containing protein</fullName>
    </recommendedName>
</protein>
<name>A0A3P6PQ87_DIBLA</name>
<organism evidence="2 3">
    <name type="scientific">Dibothriocephalus latus</name>
    <name type="common">Fish tapeworm</name>
    <name type="synonym">Diphyllobothrium latum</name>
    <dbReference type="NCBI Taxonomy" id="60516"/>
    <lineage>
        <taxon>Eukaryota</taxon>
        <taxon>Metazoa</taxon>
        <taxon>Spiralia</taxon>
        <taxon>Lophotrochozoa</taxon>
        <taxon>Platyhelminthes</taxon>
        <taxon>Cestoda</taxon>
        <taxon>Eucestoda</taxon>
        <taxon>Diphyllobothriidea</taxon>
        <taxon>Diphyllobothriidae</taxon>
        <taxon>Dibothriocephalus</taxon>
    </lineage>
</organism>
<accession>A0A3P6PQ87</accession>
<evidence type="ECO:0000313" key="2">
    <source>
        <dbReference type="EMBL" id="VDK38149.1"/>
    </source>
</evidence>
<reference evidence="2 3" key="1">
    <citation type="submission" date="2018-11" db="EMBL/GenBank/DDBJ databases">
        <authorList>
            <consortium name="Pathogen Informatics"/>
        </authorList>
    </citation>
    <scope>NUCLEOTIDE SEQUENCE [LARGE SCALE GENOMIC DNA]</scope>
</reference>
<feature type="region of interest" description="Disordered" evidence="1">
    <location>
        <begin position="1"/>
        <end position="46"/>
    </location>
</feature>